<evidence type="ECO:0000313" key="2">
    <source>
        <dbReference type="EMBL" id="UXX79781.1"/>
    </source>
</evidence>
<accession>A0ABY6D0V0</accession>
<reference evidence="2" key="1">
    <citation type="submission" date="2022-10" db="EMBL/GenBank/DDBJ databases">
        <title>Comparative genomics and taxonomic characterization of three novel marine species of genus Reichenbachiella exhibiting antioxidant and polysaccharide degradation activities.</title>
        <authorList>
            <person name="Muhammad N."/>
            <person name="Lee Y.-J."/>
            <person name="Ko J."/>
            <person name="Kim S.-G."/>
        </authorList>
    </citation>
    <scope>NUCLEOTIDE SEQUENCE</scope>
    <source>
        <strain evidence="2">Wsw4-B4</strain>
    </source>
</reference>
<keyword evidence="3" id="KW-1185">Reference proteome</keyword>
<dbReference type="RefSeq" id="WP_263051512.1">
    <property type="nucleotide sequence ID" value="NZ_CP106735.1"/>
</dbReference>
<dbReference type="Pfam" id="PF05713">
    <property type="entry name" value="MobC"/>
    <property type="match status" value="1"/>
</dbReference>
<dbReference type="InterPro" id="IPR008687">
    <property type="entry name" value="MobC"/>
</dbReference>
<gene>
    <name evidence="2" type="ORF">N7E81_01495</name>
</gene>
<organism evidence="2 3">
    <name type="scientific">Reichenbachiella carrageenanivorans</name>
    <dbReference type="NCBI Taxonomy" id="2979869"/>
    <lineage>
        <taxon>Bacteria</taxon>
        <taxon>Pseudomonadati</taxon>
        <taxon>Bacteroidota</taxon>
        <taxon>Cytophagia</taxon>
        <taxon>Cytophagales</taxon>
        <taxon>Reichenbachiellaceae</taxon>
        <taxon>Reichenbachiella</taxon>
    </lineage>
</organism>
<dbReference type="EMBL" id="CP106735">
    <property type="protein sequence ID" value="UXX79781.1"/>
    <property type="molecule type" value="Genomic_DNA"/>
</dbReference>
<sequence length="114" mass="13104">MPRPRIDKDNLRSKVLTFRCTLVDAKDIKLYCKSHKIGLLDLVFLGMKRAKPKQVSYPILKGIKTELYRIGNNLNQLSKALNSGNKTARILASARIKELQELRDQLNQINEQIK</sequence>
<proteinExistence type="predicted"/>
<evidence type="ECO:0000259" key="1">
    <source>
        <dbReference type="Pfam" id="PF05713"/>
    </source>
</evidence>
<feature type="domain" description="Bacterial mobilisation" evidence="1">
    <location>
        <begin position="66"/>
        <end position="113"/>
    </location>
</feature>
<protein>
    <submittedName>
        <fullName evidence="2">MobC family plasmid mobilization relaxosome protein</fullName>
    </submittedName>
</protein>
<name>A0ABY6D0V0_9BACT</name>
<dbReference type="Proteomes" id="UP001062165">
    <property type="component" value="Chromosome"/>
</dbReference>
<evidence type="ECO:0000313" key="3">
    <source>
        <dbReference type="Proteomes" id="UP001062165"/>
    </source>
</evidence>